<dbReference type="AlphaFoldDB" id="A0A552US83"/>
<name>A0A552US83_9FLAO</name>
<gene>
    <name evidence="1" type="ORF">FMM05_20600</name>
</gene>
<sequence>MMKTAINIFTTMSVNRTSHAHKKYVIVLMLSMITAASYAQKDIKSKLISGNWYCVSKQCAETTSKFVPTDKSGISYILGYVFKKDGKVNTLHDSHGSGTWQIDGTKIIIKLPPATITYTLIPVDNASFLVLKQDDCTLYFVTNYNPRRVLH</sequence>
<dbReference type="Proteomes" id="UP000320643">
    <property type="component" value="Unassembled WGS sequence"/>
</dbReference>
<organism evidence="1 2">
    <name type="scientific">Flavobacterium zepuense</name>
    <dbReference type="NCBI Taxonomy" id="2593302"/>
    <lineage>
        <taxon>Bacteria</taxon>
        <taxon>Pseudomonadati</taxon>
        <taxon>Bacteroidota</taxon>
        <taxon>Flavobacteriia</taxon>
        <taxon>Flavobacteriales</taxon>
        <taxon>Flavobacteriaceae</taxon>
        <taxon>Flavobacterium</taxon>
    </lineage>
</organism>
<dbReference type="EMBL" id="VJVZ01000022">
    <property type="protein sequence ID" value="TRW21091.1"/>
    <property type="molecule type" value="Genomic_DNA"/>
</dbReference>
<keyword evidence="2" id="KW-1185">Reference proteome</keyword>
<comment type="caution">
    <text evidence="1">The sequence shown here is derived from an EMBL/GenBank/DDBJ whole genome shotgun (WGS) entry which is preliminary data.</text>
</comment>
<evidence type="ECO:0000313" key="1">
    <source>
        <dbReference type="EMBL" id="TRW21091.1"/>
    </source>
</evidence>
<reference evidence="1 2" key="1">
    <citation type="submission" date="2019-07" db="EMBL/GenBank/DDBJ databases">
        <title>Flavobacterium sp. nov., isolated from glacier ice.</title>
        <authorList>
            <person name="Liu Q."/>
            <person name="Xin Y.-H."/>
        </authorList>
    </citation>
    <scope>NUCLEOTIDE SEQUENCE [LARGE SCALE GENOMIC DNA]</scope>
    <source>
        <strain evidence="1 2">ZT4R6</strain>
    </source>
</reference>
<accession>A0A552US83</accession>
<protein>
    <recommendedName>
        <fullName evidence="3">Lipocalin-like domain-containing protein</fullName>
    </recommendedName>
</protein>
<proteinExistence type="predicted"/>
<dbReference type="RefSeq" id="WP_143375318.1">
    <property type="nucleotide sequence ID" value="NZ_VJVZ01000022.1"/>
</dbReference>
<evidence type="ECO:0008006" key="3">
    <source>
        <dbReference type="Google" id="ProtNLM"/>
    </source>
</evidence>
<evidence type="ECO:0000313" key="2">
    <source>
        <dbReference type="Proteomes" id="UP000320643"/>
    </source>
</evidence>